<dbReference type="GO" id="GO:0051233">
    <property type="term" value="C:spindle midzone"/>
    <property type="evidence" value="ECO:0007669"/>
    <property type="project" value="TreeGrafter"/>
</dbReference>
<dbReference type="Pfam" id="PF10512">
    <property type="entry name" value="Borealin"/>
    <property type="match status" value="1"/>
</dbReference>
<evidence type="ECO:0000256" key="5">
    <source>
        <dbReference type="ARBA" id="ARBA00022618"/>
    </source>
</evidence>
<keyword evidence="4" id="KW-0158">Chromosome</keyword>
<evidence type="ECO:0000256" key="8">
    <source>
        <dbReference type="ARBA" id="ARBA00023306"/>
    </source>
</evidence>
<reference evidence="13 14" key="1">
    <citation type="submission" date="2019-07" db="EMBL/GenBank/DDBJ databases">
        <title>Draft genome assembly of a fouling barnacle, Amphibalanus amphitrite (Darwin, 1854): The first reference genome for Thecostraca.</title>
        <authorList>
            <person name="Kim W."/>
        </authorList>
    </citation>
    <scope>NUCLEOTIDE SEQUENCE [LARGE SCALE GENOMIC DNA]</scope>
    <source>
        <strain evidence="13">SNU_AA5</strain>
        <tissue evidence="13">Soma without cirri and trophi</tissue>
    </source>
</reference>
<evidence type="ECO:0000313" key="13">
    <source>
        <dbReference type="EMBL" id="KAF0298950.1"/>
    </source>
</evidence>
<dbReference type="GO" id="GO:0000070">
    <property type="term" value="P:mitotic sister chromatid segregation"/>
    <property type="evidence" value="ECO:0007669"/>
    <property type="project" value="TreeGrafter"/>
</dbReference>
<dbReference type="GO" id="GO:0032133">
    <property type="term" value="C:chromosome passenger complex"/>
    <property type="evidence" value="ECO:0007669"/>
    <property type="project" value="TreeGrafter"/>
</dbReference>
<evidence type="ECO:0000256" key="1">
    <source>
        <dbReference type="ARBA" id="ARBA00004123"/>
    </source>
</evidence>
<dbReference type="Gene3D" id="6.10.250.1900">
    <property type="match status" value="1"/>
</dbReference>
<feature type="domain" description="Borealin C-terminal" evidence="12">
    <location>
        <begin position="142"/>
        <end position="231"/>
    </location>
</feature>
<keyword evidence="5" id="KW-0132">Cell division</keyword>
<evidence type="ECO:0000256" key="4">
    <source>
        <dbReference type="ARBA" id="ARBA00022454"/>
    </source>
</evidence>
<sequence>MPRRKVTKKKDTENDQKNEKLEALLKQFDMEVDRRVYEMHRATEQTCAHIDGMFKLARLKIPSAFRSELFENIKKDDEQEMAKATDTLSAVDAILDEAERTVRQRKPAARGRGTGRATRAASSAAPPSALVTPLQPLRPLHASTPAVTPKFDPLTVQRQAPSTIRRHRPREVLMSLKGSPVMADTAGGAEPVAETKQIVQQAVELLRQEEDLDEETRQLMASLRDQLNDLTASVNKPI</sequence>
<keyword evidence="7" id="KW-0539">Nucleus</keyword>
<dbReference type="PANTHER" id="PTHR16040">
    <property type="entry name" value="AUSTRALIN, ISOFORM A-RELATED"/>
    <property type="match status" value="1"/>
</dbReference>
<keyword evidence="8" id="KW-0131">Cell cycle</keyword>
<accession>A0A6A4W5H2</accession>
<gene>
    <name evidence="13" type="ORF">FJT64_003721</name>
</gene>
<dbReference type="OrthoDB" id="6360905at2759"/>
<name>A0A6A4W5H2_AMPAM</name>
<dbReference type="GO" id="GO:0000775">
    <property type="term" value="C:chromosome, centromeric region"/>
    <property type="evidence" value="ECO:0007669"/>
    <property type="project" value="UniProtKB-SubCell"/>
</dbReference>
<evidence type="ECO:0000259" key="11">
    <source>
        <dbReference type="Pfam" id="PF10444"/>
    </source>
</evidence>
<comment type="caution">
    <text evidence="13">The sequence shown here is derived from an EMBL/GenBank/DDBJ whole genome shotgun (WGS) entry which is preliminary data.</text>
</comment>
<feature type="domain" description="Borealin N-terminal" evidence="11">
    <location>
        <begin position="20"/>
        <end position="67"/>
    </location>
</feature>
<feature type="compositionally biased region" description="Low complexity" evidence="10">
    <location>
        <begin position="115"/>
        <end position="129"/>
    </location>
</feature>
<dbReference type="AlphaFoldDB" id="A0A6A4W5H2"/>
<evidence type="ECO:0000256" key="2">
    <source>
        <dbReference type="ARBA" id="ARBA00004584"/>
    </source>
</evidence>
<evidence type="ECO:0000259" key="12">
    <source>
        <dbReference type="Pfam" id="PF10512"/>
    </source>
</evidence>
<dbReference type="InterPro" id="IPR018851">
    <property type="entry name" value="Borealin_N"/>
</dbReference>
<dbReference type="Proteomes" id="UP000440578">
    <property type="component" value="Unassembled WGS sequence"/>
</dbReference>
<keyword evidence="6" id="KW-0498">Mitosis</keyword>
<protein>
    <submittedName>
        <fullName evidence="13">Uncharacterized protein</fullName>
    </submittedName>
</protein>
<keyword evidence="14" id="KW-1185">Reference proteome</keyword>
<feature type="region of interest" description="Disordered" evidence="10">
    <location>
        <begin position="102"/>
        <end position="133"/>
    </location>
</feature>
<evidence type="ECO:0000256" key="9">
    <source>
        <dbReference type="ARBA" id="ARBA00023328"/>
    </source>
</evidence>
<comment type="similarity">
    <text evidence="3">Belongs to the borealin family.</text>
</comment>
<dbReference type="InterPro" id="IPR046466">
    <property type="entry name" value="Borealin_C"/>
</dbReference>
<evidence type="ECO:0000256" key="3">
    <source>
        <dbReference type="ARBA" id="ARBA00009914"/>
    </source>
</evidence>
<comment type="subcellular location">
    <subcellularLocation>
        <location evidence="2">Chromosome</location>
        <location evidence="2">Centromere</location>
    </subcellularLocation>
    <subcellularLocation>
        <location evidence="1">Nucleus</location>
    </subcellularLocation>
</comment>
<dbReference type="GO" id="GO:0005634">
    <property type="term" value="C:nucleus"/>
    <property type="evidence" value="ECO:0007669"/>
    <property type="project" value="UniProtKB-SubCell"/>
</dbReference>
<dbReference type="EMBL" id="VIIS01001400">
    <property type="protein sequence ID" value="KAF0298950.1"/>
    <property type="molecule type" value="Genomic_DNA"/>
</dbReference>
<keyword evidence="9" id="KW-0137">Centromere</keyword>
<dbReference type="GO" id="GO:0051301">
    <property type="term" value="P:cell division"/>
    <property type="evidence" value="ECO:0007669"/>
    <property type="project" value="UniProtKB-KW"/>
</dbReference>
<dbReference type="PANTHER" id="PTHR16040:SF7">
    <property type="entry name" value="AUSTRALIN, ISOFORM A-RELATED"/>
    <property type="match status" value="1"/>
</dbReference>
<dbReference type="Pfam" id="PF10444">
    <property type="entry name" value="Nbl1_Borealin_N"/>
    <property type="match status" value="1"/>
</dbReference>
<evidence type="ECO:0000313" key="14">
    <source>
        <dbReference type="Proteomes" id="UP000440578"/>
    </source>
</evidence>
<proteinExistence type="inferred from homology"/>
<dbReference type="InterPro" id="IPR018867">
    <property type="entry name" value="Cell_div_borealin"/>
</dbReference>
<evidence type="ECO:0000256" key="6">
    <source>
        <dbReference type="ARBA" id="ARBA00022776"/>
    </source>
</evidence>
<evidence type="ECO:0000256" key="10">
    <source>
        <dbReference type="SAM" id="MobiDB-lite"/>
    </source>
</evidence>
<evidence type="ECO:0000256" key="7">
    <source>
        <dbReference type="ARBA" id="ARBA00023242"/>
    </source>
</evidence>
<organism evidence="13 14">
    <name type="scientific">Amphibalanus amphitrite</name>
    <name type="common">Striped barnacle</name>
    <name type="synonym">Balanus amphitrite</name>
    <dbReference type="NCBI Taxonomy" id="1232801"/>
    <lineage>
        <taxon>Eukaryota</taxon>
        <taxon>Metazoa</taxon>
        <taxon>Ecdysozoa</taxon>
        <taxon>Arthropoda</taxon>
        <taxon>Crustacea</taxon>
        <taxon>Multicrustacea</taxon>
        <taxon>Cirripedia</taxon>
        <taxon>Thoracica</taxon>
        <taxon>Thoracicalcarea</taxon>
        <taxon>Balanomorpha</taxon>
        <taxon>Balanoidea</taxon>
        <taxon>Balanidae</taxon>
        <taxon>Amphibalaninae</taxon>
        <taxon>Amphibalanus</taxon>
    </lineage>
</organism>